<dbReference type="Pfam" id="PF00104">
    <property type="entry name" value="Hormone_recep"/>
    <property type="match status" value="1"/>
</dbReference>
<evidence type="ECO:0000313" key="13">
    <source>
        <dbReference type="Proteomes" id="UP000825002"/>
    </source>
</evidence>
<evidence type="ECO:0000256" key="8">
    <source>
        <dbReference type="ARBA" id="ARBA00023163"/>
    </source>
</evidence>
<dbReference type="PANTHER" id="PTHR45805:SF10">
    <property type="entry name" value="ECDYSONE-INDUCED PROTEIN 78C"/>
    <property type="match status" value="1"/>
</dbReference>
<keyword evidence="4" id="KW-0863">Zinc-finger</keyword>
<evidence type="ECO:0000256" key="7">
    <source>
        <dbReference type="ARBA" id="ARBA00023125"/>
    </source>
</evidence>
<feature type="domain" description="NR LBD" evidence="11">
    <location>
        <begin position="859"/>
        <end position="1086"/>
    </location>
</feature>
<evidence type="ECO:0000256" key="1">
    <source>
        <dbReference type="ARBA" id="ARBA00004123"/>
    </source>
</evidence>
<evidence type="ECO:0000256" key="10">
    <source>
        <dbReference type="SAM" id="MobiDB-lite"/>
    </source>
</evidence>
<sequence>MNGQVHLGRARVTGPRRTSGGNPGAVASLANQRLTPSVLEPANQINQGHGTYMAHGDLNARVQGQVYAQSTDVTKRQQHQQHVAATLRHLHSDSYSMNVPNSHSITQNHSHSHNHTVGNHQQLQNQQQYHSANHITLSSTKTSSRSLLASGSLAAPQQHSVRHQAATPTAIQTTDTSATAWISQNHIDNNTIYGAHQSSYGGSCHLDTPTTATNVSTSSEQIRSQHNNYYNNHDNVMSQQQHAGANLRSAVVGCVPHRNTSFEIHVAGTHQEGVNSTYLARNNAVTQSRNNFVNSNDYHTTISSSSADYTSTHIEHSGNRDSWGATNGNNNGSNYQNNNRTITQNYNDRHYNNRLQSGFVDYNPTQTPLLTTSTNNNINNYSTPDQSGQSVENSMQYYRSQEAATNNDNCSGLSLTNGHTDNVLRHEYHQSYNQASSYHSSSSQMSLSDQIVGITSSVPITNSSMTRGTIYGNNTLPTQSFNMSEDRCNAYSVNHDNQQLLIDNNANIHADVTRTEIARLSSQHSDKGQPRYQNYVADSSTANSETNELHSMLDGDSKDDVKDIIECYGIQDWSGQNAGNNKTGKLDSCQTEMQLEMEATNVGDKTPSLSPLLSPLPDCTLESNPLDDLNKVQLIKNDEHDMFVDEKTTIIDDSPVEECFDSRYLSAVESSGLMKENVEELVKKISAAFTDNFDGISKKTKQSRHQPLPDFLCQVSRIDAAPPDDESFALSVYHHGNHNRRESSPGGRPSCLSHRSIATDSAGSSASSTISTSDNSSPSSDNGSPLGTYTSSSPPISLSPVVLESIKKPDSSSYDLENNHLVVNKAEIVKLECMKTSKKGNDNGIASSEPVVANDDDGSKHNSINKASNNLDDEKHYLDNLSVSIEEQRIYLWQHYSNLVTPTIQQVVEFAKQVPGFLSLQQLDQLMLIKHGFFEIWIVIVSRMLCNQRHTIVFSDGTIMTAPQLAIMFDKNFVSLAFNFCFSFNQLSLNDTELSLVSAMILLHPRRHGLNDPKDVAKHQGLIAQALKIQLQLGRRHNDAKLYSDLISNLGKLKAITALHNKHIEWLRLNWSLIKLPTLYCEIFDIPLGGESSIGDDSERSASSSPQASSLDFDESSIVGSPKASEPSLKQTSTIGAINVKPVGGLSPNNIELELIDPEDRDENFFALGSFATDNGESIDEADLEPSVSCFATEEIIETGIGQDPHLNGERATDPRNELEKEQLRTTTNEIQKGAIFA</sequence>
<evidence type="ECO:0000259" key="11">
    <source>
        <dbReference type="PROSITE" id="PS51843"/>
    </source>
</evidence>
<feature type="region of interest" description="Disordered" evidence="10">
    <location>
        <begin position="736"/>
        <end position="794"/>
    </location>
</feature>
<organism evidence="12 13">
    <name type="scientific">Fragariocoptes setiger</name>
    <dbReference type="NCBI Taxonomy" id="1670756"/>
    <lineage>
        <taxon>Eukaryota</taxon>
        <taxon>Metazoa</taxon>
        <taxon>Ecdysozoa</taxon>
        <taxon>Arthropoda</taxon>
        <taxon>Chelicerata</taxon>
        <taxon>Arachnida</taxon>
        <taxon>Acari</taxon>
        <taxon>Acariformes</taxon>
        <taxon>Trombidiformes</taxon>
        <taxon>Prostigmata</taxon>
        <taxon>Eupodina</taxon>
        <taxon>Eriophyoidea</taxon>
        <taxon>Phytoptidae</taxon>
        <taxon>Fragariocoptes</taxon>
    </lineage>
</organism>
<feature type="region of interest" description="Disordered" evidence="10">
    <location>
        <begin position="107"/>
        <end position="129"/>
    </location>
</feature>
<evidence type="ECO:0000256" key="5">
    <source>
        <dbReference type="ARBA" id="ARBA00022833"/>
    </source>
</evidence>
<protein>
    <submittedName>
        <fullName evidence="12">Ecdysone-induced protein 78C</fullName>
    </submittedName>
</protein>
<feature type="compositionally biased region" description="Low complexity" evidence="10">
    <location>
        <begin position="1101"/>
        <end position="1111"/>
    </location>
</feature>
<feature type="region of interest" description="Disordered" evidence="10">
    <location>
        <begin position="1095"/>
        <end position="1131"/>
    </location>
</feature>
<dbReference type="PROSITE" id="PS51843">
    <property type="entry name" value="NR_LBD"/>
    <property type="match status" value="1"/>
</dbReference>
<gene>
    <name evidence="12" type="primary">Eip78C</name>
    <name evidence="12" type="ORF">GZH46_01104</name>
</gene>
<feature type="region of interest" description="Disordered" evidence="10">
    <location>
        <begin position="839"/>
        <end position="868"/>
    </location>
</feature>
<dbReference type="Gene3D" id="1.10.565.10">
    <property type="entry name" value="Retinoid X Receptor"/>
    <property type="match status" value="1"/>
</dbReference>
<evidence type="ECO:0000256" key="3">
    <source>
        <dbReference type="ARBA" id="ARBA00022723"/>
    </source>
</evidence>
<dbReference type="InterPro" id="IPR001723">
    <property type="entry name" value="Nuclear_hrmn_rcpt"/>
</dbReference>
<feature type="compositionally biased region" description="Polar residues" evidence="10">
    <location>
        <begin position="107"/>
        <end position="120"/>
    </location>
</feature>
<evidence type="ECO:0000256" key="6">
    <source>
        <dbReference type="ARBA" id="ARBA00023015"/>
    </source>
</evidence>
<comment type="caution">
    <text evidence="12">The sequence shown here is derived from an EMBL/GenBank/DDBJ whole genome shotgun (WGS) entry which is preliminary data.</text>
</comment>
<evidence type="ECO:0000256" key="4">
    <source>
        <dbReference type="ARBA" id="ARBA00022771"/>
    </source>
</evidence>
<keyword evidence="9" id="KW-0675">Receptor</keyword>
<keyword evidence="5" id="KW-0862">Zinc</keyword>
<keyword evidence="13" id="KW-1185">Reference proteome</keyword>
<comment type="similarity">
    <text evidence="2">Belongs to the nuclear hormone receptor family. NR1 subfamily.</text>
</comment>
<dbReference type="PRINTS" id="PR00398">
    <property type="entry name" value="STRDHORMONER"/>
</dbReference>
<dbReference type="InterPro" id="IPR035500">
    <property type="entry name" value="NHR-like_dom_sf"/>
</dbReference>
<evidence type="ECO:0000256" key="2">
    <source>
        <dbReference type="ARBA" id="ARBA00008092"/>
    </source>
</evidence>
<feature type="compositionally biased region" description="Low complexity" evidence="10">
    <location>
        <begin position="756"/>
        <end position="794"/>
    </location>
</feature>
<dbReference type="PANTHER" id="PTHR45805">
    <property type="entry name" value="NUCLEAR HORMONE RECEPTOR HR3-RELATED"/>
    <property type="match status" value="1"/>
</dbReference>
<dbReference type="PRINTS" id="PR00546">
    <property type="entry name" value="THYROIDHORMR"/>
</dbReference>
<dbReference type="InterPro" id="IPR000536">
    <property type="entry name" value="Nucl_hrmn_rcpt_lig-bd"/>
</dbReference>
<feature type="region of interest" description="Disordered" evidence="10">
    <location>
        <begin position="1"/>
        <end position="27"/>
    </location>
</feature>
<dbReference type="SMART" id="SM00430">
    <property type="entry name" value="HOLI"/>
    <property type="match status" value="1"/>
</dbReference>
<keyword evidence="8" id="KW-0804">Transcription</keyword>
<dbReference type="SUPFAM" id="SSF48508">
    <property type="entry name" value="Nuclear receptor ligand-binding domain"/>
    <property type="match status" value="1"/>
</dbReference>
<reference evidence="12 13" key="1">
    <citation type="submission" date="2020-10" db="EMBL/GenBank/DDBJ databases">
        <authorList>
            <person name="Klimov P.B."/>
            <person name="Dyachkov S.M."/>
            <person name="Chetverikov P.E."/>
        </authorList>
    </citation>
    <scope>NUCLEOTIDE SEQUENCE [LARGE SCALE GENOMIC DNA]</scope>
    <source>
        <strain evidence="12">BMOC 18-1129-001#AD2665</strain>
        <tissue evidence="12">Entire mites</tissue>
    </source>
</reference>
<keyword evidence="6" id="KW-0805">Transcription regulation</keyword>
<evidence type="ECO:0000313" key="12">
    <source>
        <dbReference type="EMBL" id="KAG9510358.1"/>
    </source>
</evidence>
<keyword evidence="7" id="KW-0238">DNA-binding</keyword>
<keyword evidence="3" id="KW-0479">Metal-binding</keyword>
<dbReference type="Proteomes" id="UP000825002">
    <property type="component" value="Unassembled WGS sequence"/>
</dbReference>
<name>A0ABQ7SAE6_9ACAR</name>
<evidence type="ECO:0000256" key="9">
    <source>
        <dbReference type="ARBA" id="ARBA00023170"/>
    </source>
</evidence>
<accession>A0ABQ7SAE6</accession>
<proteinExistence type="inferred from homology"/>
<dbReference type="EMBL" id="JAIFTH010000165">
    <property type="protein sequence ID" value="KAG9510358.1"/>
    <property type="molecule type" value="Genomic_DNA"/>
</dbReference>
<comment type="subcellular location">
    <subcellularLocation>
        <location evidence="1">Nucleus</location>
    </subcellularLocation>
</comment>
<dbReference type="InterPro" id="IPR001728">
    <property type="entry name" value="ThyrH_rcpt"/>
</dbReference>